<feature type="compositionally biased region" description="Basic and acidic residues" evidence="1">
    <location>
        <begin position="124"/>
        <end position="135"/>
    </location>
</feature>
<evidence type="ECO:0000256" key="2">
    <source>
        <dbReference type="SAM" id="SignalP"/>
    </source>
</evidence>
<feature type="compositionally biased region" description="Basic and acidic residues" evidence="1">
    <location>
        <begin position="302"/>
        <end position="317"/>
    </location>
</feature>
<feature type="compositionally biased region" description="Basic and acidic residues" evidence="1">
    <location>
        <begin position="248"/>
        <end position="266"/>
    </location>
</feature>
<sequence>MPSSRSLGAALLLGVMPLIQDSYSAPVGGLWESSRDFAPGMSSSAHHGRSDTPTTQRMKKSHLVQPRSSTAETISQHVDRILGTPPPSDMAPVDVHPEPKEKSDGPATGAGDHEKAPPPTADHNPQEKHAPDSDASKASPPNQAHGPNPPAQKENGSGHGPNKEIPNPDDDPSAADVKAQVDKTPQPDSKAQPHGDDHSGGVPPAQKEGGPEAPAGRPEEHPPPPPAAADPHKPDGHPEATPAGPPHPIKDDEHPPPGAHGPEKVKTQTTEIAVIAGIRIERVDSIFPPTTPAHPPAPAGPKPEHDPKEHPLEKDHPPPPPAASGHDEPKDHPAPPPAHDGPKDHPAPPPAANGHDEPKDHPAEKDHPTPPGAANAHVEPKDHPPAPEGHEHLADKDHPAPKQIELPGGITIMNDSKPGNPADAGPRAIRITTDKIKIELSL</sequence>
<reference evidence="3" key="1">
    <citation type="submission" date="2022-10" db="EMBL/GenBank/DDBJ databases">
        <title>Puccinia triticina Genome sequencing and assembly.</title>
        <authorList>
            <person name="Li C."/>
        </authorList>
    </citation>
    <scope>NUCLEOTIDE SEQUENCE</scope>
    <source>
        <strain evidence="3">Pt15</strain>
    </source>
</reference>
<feature type="chain" id="PRO_5045622687" evidence="2">
    <location>
        <begin position="25"/>
        <end position="442"/>
    </location>
</feature>
<feature type="compositionally biased region" description="Polar residues" evidence="1">
    <location>
        <begin position="66"/>
        <end position="76"/>
    </location>
</feature>
<gene>
    <name evidence="3" type="ORF">PtA15_8A183</name>
</gene>
<evidence type="ECO:0000313" key="3">
    <source>
        <dbReference type="EMBL" id="WAQ87279.1"/>
    </source>
</evidence>
<feature type="compositionally biased region" description="Basic and acidic residues" evidence="1">
    <location>
        <begin position="354"/>
        <end position="368"/>
    </location>
</feature>
<keyword evidence="4" id="KW-1185">Reference proteome</keyword>
<protein>
    <submittedName>
        <fullName evidence="3">Uncharacterized protein</fullName>
    </submittedName>
</protein>
<dbReference type="RefSeq" id="XP_053022834.1">
    <property type="nucleotide sequence ID" value="XM_053171585.1"/>
</dbReference>
<evidence type="ECO:0000256" key="1">
    <source>
        <dbReference type="SAM" id="MobiDB-lite"/>
    </source>
</evidence>
<organism evidence="3 4">
    <name type="scientific">Puccinia triticina</name>
    <dbReference type="NCBI Taxonomy" id="208348"/>
    <lineage>
        <taxon>Eukaryota</taxon>
        <taxon>Fungi</taxon>
        <taxon>Dikarya</taxon>
        <taxon>Basidiomycota</taxon>
        <taxon>Pucciniomycotina</taxon>
        <taxon>Pucciniomycetes</taxon>
        <taxon>Pucciniales</taxon>
        <taxon>Pucciniaceae</taxon>
        <taxon>Puccinia</taxon>
    </lineage>
</organism>
<feature type="compositionally biased region" description="Low complexity" evidence="1">
    <location>
        <begin position="207"/>
        <end position="216"/>
    </location>
</feature>
<accession>A0ABY7CRJ1</accession>
<feature type="signal peptide" evidence="2">
    <location>
        <begin position="1"/>
        <end position="24"/>
    </location>
</feature>
<feature type="compositionally biased region" description="Basic and acidic residues" evidence="1">
    <location>
        <begin position="95"/>
        <end position="104"/>
    </location>
</feature>
<dbReference type="GeneID" id="77812480"/>
<dbReference type="EMBL" id="CP110428">
    <property type="protein sequence ID" value="WAQ87279.1"/>
    <property type="molecule type" value="Genomic_DNA"/>
</dbReference>
<name>A0ABY7CRJ1_9BASI</name>
<feature type="region of interest" description="Disordered" evidence="1">
    <location>
        <begin position="27"/>
        <end position="428"/>
    </location>
</feature>
<feature type="compositionally biased region" description="Pro residues" evidence="1">
    <location>
        <begin position="289"/>
        <end position="301"/>
    </location>
</feature>
<dbReference type="Proteomes" id="UP001164743">
    <property type="component" value="Chromosome 8A"/>
</dbReference>
<keyword evidence="2" id="KW-0732">Signal</keyword>
<proteinExistence type="predicted"/>
<evidence type="ECO:0000313" key="4">
    <source>
        <dbReference type="Proteomes" id="UP001164743"/>
    </source>
</evidence>
<feature type="compositionally biased region" description="Polar residues" evidence="1">
    <location>
        <begin position="41"/>
        <end position="56"/>
    </location>
</feature>
<feature type="compositionally biased region" description="Basic and acidic residues" evidence="1">
    <location>
        <begin position="378"/>
        <end position="400"/>
    </location>
</feature>